<dbReference type="AlphaFoldDB" id="A0A518ERC3"/>
<evidence type="ECO:0000256" key="1">
    <source>
        <dbReference type="ARBA" id="ARBA00004141"/>
    </source>
</evidence>
<dbReference type="EMBL" id="CP036434">
    <property type="protein sequence ID" value="QDV06648.1"/>
    <property type="molecule type" value="Genomic_DNA"/>
</dbReference>
<reference evidence="7 8" key="1">
    <citation type="submission" date="2019-02" db="EMBL/GenBank/DDBJ databases">
        <title>Deep-cultivation of Planctomycetes and their phenomic and genomic characterization uncovers novel biology.</title>
        <authorList>
            <person name="Wiegand S."/>
            <person name="Jogler M."/>
            <person name="Boedeker C."/>
            <person name="Pinto D."/>
            <person name="Vollmers J."/>
            <person name="Rivas-Marin E."/>
            <person name="Kohn T."/>
            <person name="Peeters S.H."/>
            <person name="Heuer A."/>
            <person name="Rast P."/>
            <person name="Oberbeckmann S."/>
            <person name="Bunk B."/>
            <person name="Jeske O."/>
            <person name="Meyerdierks A."/>
            <person name="Storesund J.E."/>
            <person name="Kallscheuer N."/>
            <person name="Luecker S."/>
            <person name="Lage O.M."/>
            <person name="Pohl T."/>
            <person name="Merkel B.J."/>
            <person name="Hornburger P."/>
            <person name="Mueller R.-W."/>
            <person name="Bruemmer F."/>
            <person name="Labrenz M."/>
            <person name="Spormann A.M."/>
            <person name="Op den Camp H."/>
            <person name="Overmann J."/>
            <person name="Amann R."/>
            <person name="Jetten M.S.M."/>
            <person name="Mascher T."/>
            <person name="Medema M.H."/>
            <person name="Devos D.P."/>
            <person name="Kaster A.-K."/>
            <person name="Ovreas L."/>
            <person name="Rohde M."/>
            <person name="Galperin M.Y."/>
            <person name="Jogler C."/>
        </authorList>
    </citation>
    <scope>NUCLEOTIDE SEQUENCE [LARGE SCALE GENOMIC DNA]</scope>
    <source>
        <strain evidence="7 8">Poly30</strain>
    </source>
</reference>
<evidence type="ECO:0000313" key="8">
    <source>
        <dbReference type="Proteomes" id="UP000320390"/>
    </source>
</evidence>
<evidence type="ECO:0000256" key="3">
    <source>
        <dbReference type="ARBA" id="ARBA00022692"/>
    </source>
</evidence>
<feature type="transmembrane region" description="Helical" evidence="6">
    <location>
        <begin position="26"/>
        <end position="44"/>
    </location>
</feature>
<proteinExistence type="predicted"/>
<gene>
    <name evidence="7" type="ORF">Poly30_21630</name>
</gene>
<dbReference type="InterPro" id="IPR004752">
    <property type="entry name" value="AmpG_permease/AT-1"/>
</dbReference>
<dbReference type="PANTHER" id="PTHR12778">
    <property type="entry name" value="SOLUTE CARRIER FAMILY 33 ACETYL-COA TRANSPORTER -RELATED"/>
    <property type="match status" value="1"/>
</dbReference>
<evidence type="ECO:0000256" key="5">
    <source>
        <dbReference type="ARBA" id="ARBA00023136"/>
    </source>
</evidence>
<dbReference type="PANTHER" id="PTHR12778:SF10">
    <property type="entry name" value="MAJOR FACILITATOR SUPERFAMILY DOMAIN-CONTAINING PROTEIN 3"/>
    <property type="match status" value="1"/>
</dbReference>
<name>A0A518ERC3_9BACT</name>
<evidence type="ECO:0000256" key="2">
    <source>
        <dbReference type="ARBA" id="ARBA00022448"/>
    </source>
</evidence>
<keyword evidence="5 6" id="KW-0472">Membrane</keyword>
<keyword evidence="4 6" id="KW-1133">Transmembrane helix</keyword>
<dbReference type="RefSeq" id="WP_145197012.1">
    <property type="nucleotide sequence ID" value="NZ_CP036434.1"/>
</dbReference>
<dbReference type="SUPFAM" id="SSF103473">
    <property type="entry name" value="MFS general substrate transporter"/>
    <property type="match status" value="1"/>
</dbReference>
<dbReference type="InterPro" id="IPR036259">
    <property type="entry name" value="MFS_trans_sf"/>
</dbReference>
<sequence length="426" mass="43971">MSTVPQPTPGPGTAPVAAPGRRRRQLFFALLYFSEGAPIGWLWWTLPTQLRRAEISVVEITALTSALAIPWSLKFLWAPAVDLLRGPRFGLRGWVILAQLGMIATLVPILGLDPANDWGLLYGLLLTHAFFAATQDVAIDGWAIRAVPEEERGELNAAMQVGMIGGRVLFSSGVLYLSAGDANGVAVPMLLAVLGITLAMVVFAPLSASPAREGAHVEERPSWRSTLAALRSLITSRSVLRLVAVALIGGAGFEAAGSLSGSWLVDRGLTDDGIATFRLISAGLMAAGAVAGGWLAGRVGALRATSLTLVSVALVVAVAALLNAGSPPLALAGYGGVYLALGAMTAASYALFMGHAAGPLAATIFSAFMGMTNACEAWAGRVAGILQADHGYGAAMMAMAAASLIALVPLRGLRNTSPPRQAPTTS</sequence>
<dbReference type="GO" id="GO:0022857">
    <property type="term" value="F:transmembrane transporter activity"/>
    <property type="evidence" value="ECO:0007669"/>
    <property type="project" value="InterPro"/>
</dbReference>
<feature type="transmembrane region" description="Helical" evidence="6">
    <location>
        <begin position="56"/>
        <end position="77"/>
    </location>
</feature>
<dbReference type="OrthoDB" id="9787815at2"/>
<protein>
    <submittedName>
        <fullName evidence="7">Muropeptide transporter</fullName>
    </submittedName>
</protein>
<feature type="transmembrane region" description="Helical" evidence="6">
    <location>
        <begin position="185"/>
        <end position="206"/>
    </location>
</feature>
<feature type="transmembrane region" description="Helical" evidence="6">
    <location>
        <begin position="391"/>
        <end position="410"/>
    </location>
</feature>
<organism evidence="7 8">
    <name type="scientific">Saltatorellus ferox</name>
    <dbReference type="NCBI Taxonomy" id="2528018"/>
    <lineage>
        <taxon>Bacteria</taxon>
        <taxon>Pseudomonadati</taxon>
        <taxon>Planctomycetota</taxon>
        <taxon>Planctomycetia</taxon>
        <taxon>Planctomycetia incertae sedis</taxon>
        <taxon>Saltatorellus</taxon>
    </lineage>
</organism>
<evidence type="ECO:0000313" key="7">
    <source>
        <dbReference type="EMBL" id="QDV06648.1"/>
    </source>
</evidence>
<keyword evidence="8" id="KW-1185">Reference proteome</keyword>
<evidence type="ECO:0000256" key="4">
    <source>
        <dbReference type="ARBA" id="ARBA00022989"/>
    </source>
</evidence>
<dbReference type="GO" id="GO:0016020">
    <property type="term" value="C:membrane"/>
    <property type="evidence" value="ECO:0007669"/>
    <property type="project" value="UniProtKB-SubCell"/>
</dbReference>
<feature type="transmembrane region" description="Helical" evidence="6">
    <location>
        <begin position="304"/>
        <end position="325"/>
    </location>
</feature>
<evidence type="ECO:0000256" key="6">
    <source>
        <dbReference type="SAM" id="Phobius"/>
    </source>
</evidence>
<dbReference type="Proteomes" id="UP000320390">
    <property type="component" value="Chromosome"/>
</dbReference>
<keyword evidence="3 6" id="KW-0812">Transmembrane</keyword>
<comment type="subcellular location">
    <subcellularLocation>
        <location evidence="1">Membrane</location>
        <topology evidence="1">Multi-pass membrane protein</topology>
    </subcellularLocation>
</comment>
<dbReference type="InterPro" id="IPR011701">
    <property type="entry name" value="MFS"/>
</dbReference>
<feature type="transmembrane region" description="Helical" evidence="6">
    <location>
        <begin position="89"/>
        <end position="112"/>
    </location>
</feature>
<accession>A0A518ERC3</accession>
<feature type="transmembrane region" description="Helical" evidence="6">
    <location>
        <begin position="239"/>
        <end position="265"/>
    </location>
</feature>
<dbReference type="Pfam" id="PF07690">
    <property type="entry name" value="MFS_1"/>
    <property type="match status" value="1"/>
</dbReference>
<feature type="transmembrane region" description="Helical" evidence="6">
    <location>
        <begin position="277"/>
        <end position="297"/>
    </location>
</feature>
<dbReference type="Gene3D" id="1.20.1250.20">
    <property type="entry name" value="MFS general substrate transporter like domains"/>
    <property type="match status" value="1"/>
</dbReference>
<keyword evidence="2" id="KW-0813">Transport</keyword>